<keyword evidence="3" id="KW-1185">Reference proteome</keyword>
<name>A0ABW2UX97_9BACL</name>
<dbReference type="Proteomes" id="UP001596528">
    <property type="component" value="Unassembled WGS sequence"/>
</dbReference>
<protein>
    <recommendedName>
        <fullName evidence="4">Copper amine oxidase N-terminal domain-containing protein</fullName>
    </recommendedName>
</protein>
<evidence type="ECO:0000256" key="1">
    <source>
        <dbReference type="SAM" id="MobiDB-lite"/>
    </source>
</evidence>
<dbReference type="EMBL" id="JBHTGQ010000002">
    <property type="protein sequence ID" value="MFC7748522.1"/>
    <property type="molecule type" value="Genomic_DNA"/>
</dbReference>
<accession>A0ABW2UX97</accession>
<evidence type="ECO:0000313" key="3">
    <source>
        <dbReference type="Proteomes" id="UP001596528"/>
    </source>
</evidence>
<feature type="region of interest" description="Disordered" evidence="1">
    <location>
        <begin position="325"/>
        <end position="346"/>
    </location>
</feature>
<organism evidence="2 3">
    <name type="scientific">Paenibacillus thermoaerophilus</name>
    <dbReference type="NCBI Taxonomy" id="1215385"/>
    <lineage>
        <taxon>Bacteria</taxon>
        <taxon>Bacillati</taxon>
        <taxon>Bacillota</taxon>
        <taxon>Bacilli</taxon>
        <taxon>Bacillales</taxon>
        <taxon>Paenibacillaceae</taxon>
        <taxon>Paenibacillus</taxon>
    </lineage>
</organism>
<gene>
    <name evidence="2" type="ORF">ACFQWB_00995</name>
</gene>
<evidence type="ECO:0008006" key="4">
    <source>
        <dbReference type="Google" id="ProtNLM"/>
    </source>
</evidence>
<evidence type="ECO:0000313" key="2">
    <source>
        <dbReference type="EMBL" id="MFC7748522.1"/>
    </source>
</evidence>
<dbReference type="RefSeq" id="WP_138787586.1">
    <property type="nucleotide sequence ID" value="NZ_JBHTGQ010000002.1"/>
</dbReference>
<proteinExistence type="predicted"/>
<sequence>MMNVARRWLFLILAAAVLCAFLPGRDTRADRPVPVRLTLTVSAGEQADLYSRLDIDSRSITRAIVRAKKERVPEPSVLPDVTVRIQAGSGAEQRYRLEPSGRLWNESAGERLVLPDAAAIRLLSYAEGLRSRHYGKLVDWDEANKLIPRKSYFSITDLESGLTFRVQRRAGSDHADVQPLTKEDTRIMKRIYDNHWSWRRRAILVRNASGLFAASMNGMPHGGDGIPGNNFSGHFCVHFYRSTTHKSDTPDLEHQLMVHKAAGLVRSFLDAAAPDVLAESFVTAMAYKDAELIRQAGAGLDQAKLREWLDRMEEVQSIRIVKPLKEEQDARPRSAGDADKKSSLTAEVQTQIAVQRKGGKNCRTAYAFSYARESADAPWRLKDIVIAETSRS</sequence>
<reference evidence="3" key="1">
    <citation type="journal article" date="2019" name="Int. J. Syst. Evol. Microbiol.">
        <title>The Global Catalogue of Microorganisms (GCM) 10K type strain sequencing project: providing services to taxonomists for standard genome sequencing and annotation.</title>
        <authorList>
            <consortium name="The Broad Institute Genomics Platform"/>
            <consortium name="The Broad Institute Genome Sequencing Center for Infectious Disease"/>
            <person name="Wu L."/>
            <person name="Ma J."/>
        </authorList>
    </citation>
    <scope>NUCLEOTIDE SEQUENCE [LARGE SCALE GENOMIC DNA]</scope>
    <source>
        <strain evidence="3">JCM 18657</strain>
    </source>
</reference>
<comment type="caution">
    <text evidence="2">The sequence shown here is derived from an EMBL/GenBank/DDBJ whole genome shotgun (WGS) entry which is preliminary data.</text>
</comment>
<feature type="compositionally biased region" description="Basic and acidic residues" evidence="1">
    <location>
        <begin position="325"/>
        <end position="342"/>
    </location>
</feature>